<comment type="similarity">
    <text evidence="7">Belongs to the binding-protein-dependent transport system permease family.</text>
</comment>
<dbReference type="InterPro" id="IPR000515">
    <property type="entry name" value="MetI-like"/>
</dbReference>
<keyword evidence="5 7" id="KW-1133">Transmembrane helix</keyword>
<evidence type="ECO:0000256" key="7">
    <source>
        <dbReference type="RuleBase" id="RU363032"/>
    </source>
</evidence>
<evidence type="ECO:0000256" key="3">
    <source>
        <dbReference type="ARBA" id="ARBA00022475"/>
    </source>
</evidence>
<evidence type="ECO:0000313" key="10">
    <source>
        <dbReference type="Proteomes" id="UP000184275"/>
    </source>
</evidence>
<reference evidence="10" key="1">
    <citation type="submission" date="2016-11" db="EMBL/GenBank/DDBJ databases">
        <authorList>
            <person name="Varghese N."/>
            <person name="Submissions S."/>
        </authorList>
    </citation>
    <scope>NUCLEOTIDE SEQUENCE [LARGE SCALE GENOMIC DNA]</scope>
    <source>
        <strain evidence="10">UWOS</strain>
    </source>
</reference>
<feature type="transmembrane region" description="Helical" evidence="7">
    <location>
        <begin position="163"/>
        <end position="182"/>
    </location>
</feature>
<dbReference type="Proteomes" id="UP000184275">
    <property type="component" value="Unassembled WGS sequence"/>
</dbReference>
<dbReference type="InterPro" id="IPR035906">
    <property type="entry name" value="MetI-like_sf"/>
</dbReference>
<evidence type="ECO:0000256" key="1">
    <source>
        <dbReference type="ARBA" id="ARBA00004651"/>
    </source>
</evidence>
<accession>A0A1M6VN75</accession>
<dbReference type="PANTHER" id="PTHR30151:SF0">
    <property type="entry name" value="ABC TRANSPORTER PERMEASE PROTEIN MJ0413-RELATED"/>
    <property type="match status" value="1"/>
</dbReference>
<keyword evidence="2 7" id="KW-0813">Transport</keyword>
<keyword evidence="3" id="KW-1003">Cell membrane</keyword>
<gene>
    <name evidence="9" type="ORF">SAMN05720469_11944</name>
</gene>
<name>A0A1M6VN75_9BACT</name>
<feature type="transmembrane region" description="Helical" evidence="7">
    <location>
        <begin position="128"/>
        <end position="151"/>
    </location>
</feature>
<evidence type="ECO:0000256" key="5">
    <source>
        <dbReference type="ARBA" id="ARBA00022989"/>
    </source>
</evidence>
<comment type="subcellular location">
    <subcellularLocation>
        <location evidence="1 7">Cell membrane</location>
        <topology evidence="1 7">Multi-pass membrane protein</topology>
    </subcellularLocation>
</comment>
<feature type="transmembrane region" description="Helical" evidence="7">
    <location>
        <begin position="248"/>
        <end position="272"/>
    </location>
</feature>
<dbReference type="SUPFAM" id="SSF161098">
    <property type="entry name" value="MetI-like"/>
    <property type="match status" value="1"/>
</dbReference>
<evidence type="ECO:0000256" key="6">
    <source>
        <dbReference type="ARBA" id="ARBA00023136"/>
    </source>
</evidence>
<protein>
    <submittedName>
        <fullName evidence="9">NitT/TauT family transport system permease protein</fullName>
    </submittedName>
</protein>
<feature type="transmembrane region" description="Helical" evidence="7">
    <location>
        <begin position="17"/>
        <end position="41"/>
    </location>
</feature>
<evidence type="ECO:0000256" key="2">
    <source>
        <dbReference type="ARBA" id="ARBA00022448"/>
    </source>
</evidence>
<dbReference type="AlphaFoldDB" id="A0A1M6VN75"/>
<sequence length="354" mass="39170">MNCPIGIRKEAGKRGRIILAILSFALPLALWCAVSYIPFIYHPLIQITDAGGSMFCEPGDEIARENFEEENANLLAVGEVPMKGVRVNPAYLPAPHSVAKALVTAFRTPPKRDGDVWFYESILHSIKIVFLAFFLSSLVGLPLGILSGSIPFVERLTAPFIEFFRYFPAPVFGALAVAVLGINDAPKIAIIIIGTFFQQVPMLSATTRHADPALTEAARTLGASPLRVLMKVIIPEIAPKIYKDMRILLGWAWTYLIVAEVVGTSSGITWFINQQAKYRNFDNVYAAIVILGIIGLGCDLVLSRIGKDLFAWEDGRVSFLVKLRRELTAPKNYVFSFRLTEAEKELKEKNNGKL</sequence>
<dbReference type="Gene3D" id="1.10.3720.10">
    <property type="entry name" value="MetI-like"/>
    <property type="match status" value="1"/>
</dbReference>
<dbReference type="GO" id="GO:0055085">
    <property type="term" value="P:transmembrane transport"/>
    <property type="evidence" value="ECO:0007669"/>
    <property type="project" value="InterPro"/>
</dbReference>
<evidence type="ECO:0000256" key="4">
    <source>
        <dbReference type="ARBA" id="ARBA00022692"/>
    </source>
</evidence>
<keyword evidence="10" id="KW-1185">Reference proteome</keyword>
<dbReference type="Pfam" id="PF00528">
    <property type="entry name" value="BPD_transp_1"/>
    <property type="match status" value="1"/>
</dbReference>
<dbReference type="GO" id="GO:0005886">
    <property type="term" value="C:plasma membrane"/>
    <property type="evidence" value="ECO:0007669"/>
    <property type="project" value="UniProtKB-SubCell"/>
</dbReference>
<organism evidence="9 10">
    <name type="scientific">Fibrobacter intestinalis</name>
    <dbReference type="NCBI Taxonomy" id="28122"/>
    <lineage>
        <taxon>Bacteria</taxon>
        <taxon>Pseudomonadati</taxon>
        <taxon>Fibrobacterota</taxon>
        <taxon>Fibrobacteria</taxon>
        <taxon>Fibrobacterales</taxon>
        <taxon>Fibrobacteraceae</taxon>
        <taxon>Fibrobacter</taxon>
    </lineage>
</organism>
<dbReference type="CDD" id="cd06261">
    <property type="entry name" value="TM_PBP2"/>
    <property type="match status" value="1"/>
</dbReference>
<keyword evidence="4 7" id="KW-0812">Transmembrane</keyword>
<evidence type="ECO:0000259" key="8">
    <source>
        <dbReference type="PROSITE" id="PS50928"/>
    </source>
</evidence>
<dbReference type="PANTHER" id="PTHR30151">
    <property type="entry name" value="ALKANE SULFONATE ABC TRANSPORTER-RELATED, MEMBRANE SUBUNIT"/>
    <property type="match status" value="1"/>
</dbReference>
<dbReference type="PROSITE" id="PS50928">
    <property type="entry name" value="ABC_TM1"/>
    <property type="match status" value="1"/>
</dbReference>
<dbReference type="EMBL" id="FRAW01000019">
    <property type="protein sequence ID" value="SHK82950.1"/>
    <property type="molecule type" value="Genomic_DNA"/>
</dbReference>
<keyword evidence="6 7" id="KW-0472">Membrane</keyword>
<proteinExistence type="inferred from homology"/>
<feature type="transmembrane region" description="Helical" evidence="7">
    <location>
        <begin position="284"/>
        <end position="302"/>
    </location>
</feature>
<evidence type="ECO:0000313" key="9">
    <source>
        <dbReference type="EMBL" id="SHK82950.1"/>
    </source>
</evidence>
<feature type="domain" description="ABC transmembrane type-1" evidence="8">
    <location>
        <begin position="122"/>
        <end position="302"/>
    </location>
</feature>